<name>A0A4S8FA37_9BURK</name>
<dbReference type="RefSeq" id="WP_136572353.1">
    <property type="nucleotide sequence ID" value="NZ_STFG01000002.1"/>
</dbReference>
<proteinExistence type="predicted"/>
<protein>
    <submittedName>
        <fullName evidence="1">Uncharacterized protein</fullName>
    </submittedName>
</protein>
<accession>A0A4S8FA37</accession>
<evidence type="ECO:0000313" key="1">
    <source>
        <dbReference type="EMBL" id="THU04458.1"/>
    </source>
</evidence>
<organism evidence="1 2">
    <name type="scientific">Lampropedia puyangensis</name>
    <dbReference type="NCBI Taxonomy" id="1330072"/>
    <lineage>
        <taxon>Bacteria</taxon>
        <taxon>Pseudomonadati</taxon>
        <taxon>Pseudomonadota</taxon>
        <taxon>Betaproteobacteria</taxon>
        <taxon>Burkholderiales</taxon>
        <taxon>Comamonadaceae</taxon>
        <taxon>Lampropedia</taxon>
    </lineage>
</organism>
<reference evidence="1 2" key="1">
    <citation type="journal article" date="2015" name="Antonie Van Leeuwenhoek">
        <title>Lampropedia puyangensis sp. nov., isolated from symptomatic bark of Populus ? euramericana canker and emended description of Lampropedia hyalina (Ehrenberg 1832) Lee et al. 2004.</title>
        <authorList>
            <person name="Li Y."/>
            <person name="Wang T."/>
            <person name="Piao C.G."/>
            <person name="Wang L.F."/>
            <person name="Tian G.Z."/>
            <person name="Zhu T.H."/>
            <person name="Guo M.W."/>
        </authorList>
    </citation>
    <scope>NUCLEOTIDE SEQUENCE [LARGE SCALE GENOMIC DNA]</scope>
    <source>
        <strain evidence="1 2">2-bin</strain>
    </source>
</reference>
<dbReference type="EMBL" id="STFG01000002">
    <property type="protein sequence ID" value="THU04458.1"/>
    <property type="molecule type" value="Genomic_DNA"/>
</dbReference>
<sequence length="62" mass="7128">MINPTLNEIIGSAFLLHPQERKTNRNTSLNQALRTVAMQQKMPLKLNRKRKALRKLGLVDSM</sequence>
<evidence type="ECO:0000313" key="2">
    <source>
        <dbReference type="Proteomes" id="UP000308917"/>
    </source>
</evidence>
<comment type="caution">
    <text evidence="1">The sequence shown here is derived from an EMBL/GenBank/DDBJ whole genome shotgun (WGS) entry which is preliminary data.</text>
</comment>
<dbReference type="Proteomes" id="UP000308917">
    <property type="component" value="Unassembled WGS sequence"/>
</dbReference>
<gene>
    <name evidence="1" type="ORF">E9531_03445</name>
</gene>
<dbReference type="AlphaFoldDB" id="A0A4S8FA37"/>
<keyword evidence="2" id="KW-1185">Reference proteome</keyword>